<dbReference type="EMBL" id="JACRWH010000004">
    <property type="protein sequence ID" value="MBC6011592.1"/>
    <property type="molecule type" value="Genomic_DNA"/>
</dbReference>
<evidence type="ECO:0000313" key="2">
    <source>
        <dbReference type="Proteomes" id="UP000649075"/>
    </source>
</evidence>
<dbReference type="InterPro" id="IPR016181">
    <property type="entry name" value="Acyl_CoA_acyltransferase"/>
</dbReference>
<sequence length="99" mass="11816">MFNIILINKKRSQKKDHCIFIKFDPAIHVNDYDSKSYNTNRYEYTDTYLKIFKSCKAIHHGYTMSIADTVQARFQSNVYSYENIEKTLPKHTKRLIKDS</sequence>
<name>A0ABR7KGM3_9FIRM</name>
<keyword evidence="2" id="KW-1185">Reference proteome</keyword>
<reference evidence="1 2" key="1">
    <citation type="submission" date="2020-08" db="EMBL/GenBank/DDBJ databases">
        <authorList>
            <person name="Liu C."/>
            <person name="Sun Q."/>
        </authorList>
    </citation>
    <scope>NUCLEOTIDE SEQUENCE [LARGE SCALE GENOMIC DNA]</scope>
    <source>
        <strain evidence="1 2">L34</strain>
    </source>
</reference>
<dbReference type="Gene3D" id="3.40.630.30">
    <property type="match status" value="1"/>
</dbReference>
<comment type="caution">
    <text evidence="1">The sequence shown here is derived from an EMBL/GenBank/DDBJ whole genome shotgun (WGS) entry which is preliminary data.</text>
</comment>
<evidence type="ECO:0000313" key="1">
    <source>
        <dbReference type="EMBL" id="MBC6011592.1"/>
    </source>
</evidence>
<dbReference type="SUPFAM" id="SSF55729">
    <property type="entry name" value="Acyl-CoA N-acyltransferases (Nat)"/>
    <property type="match status" value="1"/>
</dbReference>
<proteinExistence type="predicted"/>
<dbReference type="Pfam" id="PF02388">
    <property type="entry name" value="FemAB"/>
    <property type="match status" value="1"/>
</dbReference>
<dbReference type="Proteomes" id="UP000649075">
    <property type="component" value="Unassembled WGS sequence"/>
</dbReference>
<dbReference type="PROSITE" id="PS51191">
    <property type="entry name" value="FEMABX"/>
    <property type="match status" value="1"/>
</dbReference>
<dbReference type="InterPro" id="IPR003447">
    <property type="entry name" value="FEMABX"/>
</dbReference>
<accession>A0ABR7KGM3</accession>
<gene>
    <name evidence="1" type="ORF">H8911_02315</name>
</gene>
<protein>
    <submittedName>
        <fullName evidence="1">Peptidoglycan bridge formation glycyltransferase FemA/FemB family protein</fullName>
    </submittedName>
</protein>
<organism evidence="1 2">
    <name type="scientific">Holdemanella hominis</name>
    <dbReference type="NCBI Taxonomy" id="2764327"/>
    <lineage>
        <taxon>Bacteria</taxon>
        <taxon>Bacillati</taxon>
        <taxon>Bacillota</taxon>
        <taxon>Erysipelotrichia</taxon>
        <taxon>Erysipelotrichales</taxon>
        <taxon>Erysipelotrichaceae</taxon>
        <taxon>Holdemanella</taxon>
    </lineage>
</organism>